<dbReference type="InParanoid" id="A0A1B7N824"/>
<dbReference type="EMBL" id="KV448193">
    <property type="protein sequence ID" value="OAX41012.1"/>
    <property type="molecule type" value="Genomic_DNA"/>
</dbReference>
<dbReference type="Gene3D" id="1.20.1280.50">
    <property type="match status" value="1"/>
</dbReference>
<dbReference type="OrthoDB" id="2745718at2759"/>
<gene>
    <name evidence="1" type="ORF">K503DRAFT_555191</name>
</gene>
<sequence length="536" mass="60084">MCSEHVGAHACWQLTKMNSAGFITLAEELHSYILSFLPWRDILRCTSVCKSLHQTYMSSSELQYITELGGQQLIPLPNADLDNHASFPERLQLLRNKAQAWFKFDINRNSFGRFPVPTQYLDSDVVSGELVDGHLCLWYADKDSAAILPILPKPSQQTIEHDWSPGSLCSVPNGDVFMDPAQNLIAVATFDNSDLRSSDEVRVVLGALDEDGAHPQAAGRVLLQSTVLKTGHDGFVSDGLKVKGLGRHIAVQRCRVFEHGSTDGGAKCMWWLQIWDWQHSTTSDSLLSDTLEIASGRAESMGVDFCFLGNDRLLIASGDLKLYSIEDMSQAPRFLGCFLLPILANSMEFLLTNQDGSQPQAQQMPWTSDPRHRLLSLVMGGPGLVFVISTRIFFDLNMFEGMTAAITWKHWGPLNTRVFDAHWEPSHIAITGNRFLRALRVGLDGMWYELYMIDFSPLAMKHRQGLGRVVSEPSTVEVQPGGKITTFLPYVEVIVGKKFGYLVNMWVDNDRIYLLNEPADMVWARTDLPEFKVVEI</sequence>
<protein>
    <recommendedName>
        <fullName evidence="3">F-box domain-containing protein</fullName>
    </recommendedName>
</protein>
<keyword evidence="2" id="KW-1185">Reference proteome</keyword>
<reference evidence="1 2" key="1">
    <citation type="submission" date="2016-06" db="EMBL/GenBank/DDBJ databases">
        <title>Comparative genomics of the ectomycorrhizal sister species Rhizopogon vinicolor and Rhizopogon vesiculosus (Basidiomycota: Boletales) reveals a divergence of the mating type B locus.</title>
        <authorList>
            <consortium name="DOE Joint Genome Institute"/>
            <person name="Mujic A.B."/>
            <person name="Kuo A."/>
            <person name="Tritt A."/>
            <person name="Lipzen A."/>
            <person name="Chen C."/>
            <person name="Johnson J."/>
            <person name="Sharma A."/>
            <person name="Barry K."/>
            <person name="Grigoriev I.V."/>
            <person name="Spatafora J.W."/>
        </authorList>
    </citation>
    <scope>NUCLEOTIDE SEQUENCE [LARGE SCALE GENOMIC DNA]</scope>
    <source>
        <strain evidence="1 2">AM-OR11-026</strain>
    </source>
</reference>
<organism evidence="1 2">
    <name type="scientific">Rhizopogon vinicolor AM-OR11-026</name>
    <dbReference type="NCBI Taxonomy" id="1314800"/>
    <lineage>
        <taxon>Eukaryota</taxon>
        <taxon>Fungi</taxon>
        <taxon>Dikarya</taxon>
        <taxon>Basidiomycota</taxon>
        <taxon>Agaricomycotina</taxon>
        <taxon>Agaricomycetes</taxon>
        <taxon>Agaricomycetidae</taxon>
        <taxon>Boletales</taxon>
        <taxon>Suillineae</taxon>
        <taxon>Rhizopogonaceae</taxon>
        <taxon>Rhizopogon</taxon>
    </lineage>
</organism>
<evidence type="ECO:0008006" key="3">
    <source>
        <dbReference type="Google" id="ProtNLM"/>
    </source>
</evidence>
<dbReference type="InterPro" id="IPR036047">
    <property type="entry name" value="F-box-like_dom_sf"/>
</dbReference>
<accession>A0A1B7N824</accession>
<evidence type="ECO:0000313" key="1">
    <source>
        <dbReference type="EMBL" id="OAX41012.1"/>
    </source>
</evidence>
<dbReference type="Proteomes" id="UP000092154">
    <property type="component" value="Unassembled WGS sequence"/>
</dbReference>
<dbReference type="CDD" id="cd09917">
    <property type="entry name" value="F-box_SF"/>
    <property type="match status" value="1"/>
</dbReference>
<proteinExistence type="predicted"/>
<dbReference type="AlphaFoldDB" id="A0A1B7N824"/>
<evidence type="ECO:0000313" key="2">
    <source>
        <dbReference type="Proteomes" id="UP000092154"/>
    </source>
</evidence>
<dbReference type="SUPFAM" id="SSF81383">
    <property type="entry name" value="F-box domain"/>
    <property type="match status" value="1"/>
</dbReference>
<name>A0A1B7N824_9AGAM</name>